<dbReference type="OrthoDB" id="75724at2759"/>
<dbReference type="SUPFAM" id="SSF52087">
    <property type="entry name" value="CRAL/TRIO domain"/>
    <property type="match status" value="1"/>
</dbReference>
<sequence>MADIPAVVETPVETTAATATTTAATAEPAATPAAPALVAPAEPQSALTEKFTDAEWAALKELRATLPAVWKAAYAPDDAQAEPKPFTIWGVTIDPANPTSSAKVSVVLMKFLRARELKVKDAETMLIATLRWRDEMKVDELVKESFPEDVFGKAGHNFGKDKHGRPVSYNIYGGEVDVKAVFSDIRRFIRWRIQFMEKSIELLDFETIDQMLQIHDYEGVSMMSRDANQKAAASEATNIFQNHYPEFLAMKFFVNVPTFMSWVFWAFKAVLSAKTFAKLNMVGTGKSTIAAALLPYIEVKELPAKFGGDAQPEGW</sequence>
<evidence type="ECO:0000313" key="6">
    <source>
        <dbReference type="Proteomes" id="UP000053257"/>
    </source>
</evidence>
<gene>
    <name evidence="5" type="ORF">PHLGIDRAFT_127849</name>
</gene>
<keyword evidence="2" id="KW-0813">Transport</keyword>
<dbReference type="PROSITE" id="PS50191">
    <property type="entry name" value="CRAL_TRIO"/>
    <property type="match status" value="1"/>
</dbReference>
<dbReference type="Pfam" id="PF03765">
    <property type="entry name" value="CRAL_TRIO_N"/>
    <property type="match status" value="1"/>
</dbReference>
<dbReference type="STRING" id="745531.A0A0C3SAH9"/>
<organism evidence="5 6">
    <name type="scientific">Phlebiopsis gigantea (strain 11061_1 CR5-6)</name>
    <name type="common">White-rot fungus</name>
    <name type="synonym">Peniophora gigantea</name>
    <dbReference type="NCBI Taxonomy" id="745531"/>
    <lineage>
        <taxon>Eukaryota</taxon>
        <taxon>Fungi</taxon>
        <taxon>Dikarya</taxon>
        <taxon>Basidiomycota</taxon>
        <taxon>Agaricomycotina</taxon>
        <taxon>Agaricomycetes</taxon>
        <taxon>Polyporales</taxon>
        <taxon>Phanerochaetaceae</taxon>
        <taxon>Phlebiopsis</taxon>
    </lineage>
</organism>
<dbReference type="InterPro" id="IPR011074">
    <property type="entry name" value="CRAL/TRIO_N_dom"/>
</dbReference>
<keyword evidence="6" id="KW-1185">Reference proteome</keyword>
<proteinExistence type="predicted"/>
<dbReference type="PANTHER" id="PTHR45932">
    <property type="entry name" value="PATELLIN-1"/>
    <property type="match status" value="1"/>
</dbReference>
<dbReference type="InterPro" id="IPR036865">
    <property type="entry name" value="CRAL-TRIO_dom_sf"/>
</dbReference>
<accession>A0A0C3SAH9</accession>
<dbReference type="EMBL" id="KN840504">
    <property type="protein sequence ID" value="KIP07055.1"/>
    <property type="molecule type" value="Genomic_DNA"/>
</dbReference>
<dbReference type="InterPro" id="IPR001251">
    <property type="entry name" value="CRAL-TRIO_dom"/>
</dbReference>
<feature type="domain" description="CRAL-TRIO" evidence="4">
    <location>
        <begin position="138"/>
        <end position="314"/>
    </location>
</feature>
<evidence type="ECO:0000313" key="5">
    <source>
        <dbReference type="EMBL" id="KIP07055.1"/>
    </source>
</evidence>
<dbReference type="InterPro" id="IPR044834">
    <property type="entry name" value="PATL"/>
</dbReference>
<dbReference type="Pfam" id="PF00650">
    <property type="entry name" value="CRAL_TRIO"/>
    <property type="match status" value="1"/>
</dbReference>
<evidence type="ECO:0000256" key="2">
    <source>
        <dbReference type="ARBA" id="ARBA00022448"/>
    </source>
</evidence>
<dbReference type="Gene3D" id="3.40.525.10">
    <property type="entry name" value="CRAL-TRIO lipid binding domain"/>
    <property type="match status" value="1"/>
</dbReference>
<dbReference type="InterPro" id="IPR036273">
    <property type="entry name" value="CRAL/TRIO_N_dom_sf"/>
</dbReference>
<dbReference type="Proteomes" id="UP000053257">
    <property type="component" value="Unassembled WGS sequence"/>
</dbReference>
<dbReference type="GO" id="GO:0008289">
    <property type="term" value="F:lipid binding"/>
    <property type="evidence" value="ECO:0007669"/>
    <property type="project" value="InterPro"/>
</dbReference>
<dbReference type="PANTHER" id="PTHR45932:SF17">
    <property type="entry name" value="CELLULAR RETINALDEHYDE-BINDING_TRIPLE FUNCTION DOMAIN-CONTAINING PROTEIN"/>
    <property type="match status" value="1"/>
</dbReference>
<dbReference type="GO" id="GO:0016020">
    <property type="term" value="C:membrane"/>
    <property type="evidence" value="ECO:0007669"/>
    <property type="project" value="UniProtKB-SubCell"/>
</dbReference>
<dbReference type="SMART" id="SM00516">
    <property type="entry name" value="SEC14"/>
    <property type="match status" value="1"/>
</dbReference>
<dbReference type="SUPFAM" id="SSF46938">
    <property type="entry name" value="CRAL/TRIO N-terminal domain"/>
    <property type="match status" value="1"/>
</dbReference>
<reference evidence="5 6" key="1">
    <citation type="journal article" date="2014" name="PLoS Genet.">
        <title>Analysis of the Phlebiopsis gigantea genome, transcriptome and secretome provides insight into its pioneer colonization strategies of wood.</title>
        <authorList>
            <person name="Hori C."/>
            <person name="Ishida T."/>
            <person name="Igarashi K."/>
            <person name="Samejima M."/>
            <person name="Suzuki H."/>
            <person name="Master E."/>
            <person name="Ferreira P."/>
            <person name="Ruiz-Duenas F.J."/>
            <person name="Held B."/>
            <person name="Canessa P."/>
            <person name="Larrondo L.F."/>
            <person name="Schmoll M."/>
            <person name="Druzhinina I.S."/>
            <person name="Kubicek C.P."/>
            <person name="Gaskell J.A."/>
            <person name="Kersten P."/>
            <person name="St John F."/>
            <person name="Glasner J."/>
            <person name="Sabat G."/>
            <person name="Splinter BonDurant S."/>
            <person name="Syed K."/>
            <person name="Yadav J."/>
            <person name="Mgbeahuruike A.C."/>
            <person name="Kovalchuk A."/>
            <person name="Asiegbu F.O."/>
            <person name="Lackner G."/>
            <person name="Hoffmeister D."/>
            <person name="Rencoret J."/>
            <person name="Gutierrez A."/>
            <person name="Sun H."/>
            <person name="Lindquist E."/>
            <person name="Barry K."/>
            <person name="Riley R."/>
            <person name="Grigoriev I.V."/>
            <person name="Henrissat B."/>
            <person name="Kues U."/>
            <person name="Berka R.M."/>
            <person name="Martinez A.T."/>
            <person name="Covert S.F."/>
            <person name="Blanchette R.A."/>
            <person name="Cullen D."/>
        </authorList>
    </citation>
    <scope>NUCLEOTIDE SEQUENCE [LARGE SCALE GENOMIC DNA]</scope>
    <source>
        <strain evidence="5 6">11061_1 CR5-6</strain>
    </source>
</reference>
<dbReference type="HOGENOM" id="CLU_045138_0_0_1"/>
<keyword evidence="3" id="KW-0472">Membrane</keyword>
<dbReference type="CDD" id="cd00170">
    <property type="entry name" value="SEC14"/>
    <property type="match status" value="1"/>
</dbReference>
<dbReference type="AlphaFoldDB" id="A0A0C3SAH9"/>
<evidence type="ECO:0000259" key="4">
    <source>
        <dbReference type="PROSITE" id="PS50191"/>
    </source>
</evidence>
<name>A0A0C3SAH9_PHLG1</name>
<comment type="subcellular location">
    <subcellularLocation>
        <location evidence="1">Membrane</location>
    </subcellularLocation>
</comment>
<protein>
    <recommendedName>
        <fullName evidence="4">CRAL-TRIO domain-containing protein</fullName>
    </recommendedName>
</protein>
<evidence type="ECO:0000256" key="1">
    <source>
        <dbReference type="ARBA" id="ARBA00004370"/>
    </source>
</evidence>
<evidence type="ECO:0000256" key="3">
    <source>
        <dbReference type="ARBA" id="ARBA00023136"/>
    </source>
</evidence>